<accession>A0ABY1NKM0</accession>
<feature type="region of interest" description="Disordered" evidence="1">
    <location>
        <begin position="34"/>
        <end position="62"/>
    </location>
</feature>
<gene>
    <name evidence="2" type="ORF">SAMN06265373_102326</name>
</gene>
<feature type="compositionally biased region" description="Polar residues" evidence="1">
    <location>
        <begin position="34"/>
        <end position="50"/>
    </location>
</feature>
<reference evidence="2 3" key="1">
    <citation type="submission" date="2017-05" db="EMBL/GenBank/DDBJ databases">
        <authorList>
            <person name="Varghese N."/>
            <person name="Submissions S."/>
        </authorList>
    </citation>
    <scope>NUCLEOTIDE SEQUENCE [LARGE SCALE GENOMIC DNA]</scope>
    <source>
        <strain evidence="2 3">DSM 29734</strain>
    </source>
</reference>
<evidence type="ECO:0000313" key="3">
    <source>
        <dbReference type="Proteomes" id="UP001157961"/>
    </source>
</evidence>
<name>A0ABY1NKM0_9RHOB</name>
<protein>
    <submittedName>
        <fullName evidence="2">Uncharacterized protein</fullName>
    </submittedName>
</protein>
<organism evidence="2 3">
    <name type="scientific">Shimia sagamensis</name>
    <dbReference type="NCBI Taxonomy" id="1566352"/>
    <lineage>
        <taxon>Bacteria</taxon>
        <taxon>Pseudomonadati</taxon>
        <taxon>Pseudomonadota</taxon>
        <taxon>Alphaproteobacteria</taxon>
        <taxon>Rhodobacterales</taxon>
        <taxon>Roseobacteraceae</taxon>
    </lineage>
</organism>
<proteinExistence type="predicted"/>
<dbReference type="Proteomes" id="UP001157961">
    <property type="component" value="Unassembled WGS sequence"/>
</dbReference>
<evidence type="ECO:0000256" key="1">
    <source>
        <dbReference type="SAM" id="MobiDB-lite"/>
    </source>
</evidence>
<sequence>MGALNVQRTLAQAKQLEKSCELRTARPLPQCSLQISNKNPRAKSALTQPENRYPNLSHPPKGLQQQILAPLHSNKFTDLSQILSVAVAEYPTSAFLWNLTGMSTKASGEMSTAKIACRSNQIL</sequence>
<keyword evidence="3" id="KW-1185">Reference proteome</keyword>
<comment type="caution">
    <text evidence="2">The sequence shown here is derived from an EMBL/GenBank/DDBJ whole genome shotgun (WGS) entry which is preliminary data.</text>
</comment>
<dbReference type="EMBL" id="FXTY01000002">
    <property type="protein sequence ID" value="SMP12214.1"/>
    <property type="molecule type" value="Genomic_DNA"/>
</dbReference>
<evidence type="ECO:0000313" key="2">
    <source>
        <dbReference type="EMBL" id="SMP12214.1"/>
    </source>
</evidence>